<dbReference type="PANTHER" id="PTHR33922:SF2">
    <property type="entry name" value="OS07G0589600 PROTEIN"/>
    <property type="match status" value="1"/>
</dbReference>
<evidence type="ECO:0000313" key="2">
    <source>
        <dbReference type="EMBL" id="KAF3438817.1"/>
    </source>
</evidence>
<keyword evidence="3" id="KW-1185">Reference proteome</keyword>
<organism evidence="2 3">
    <name type="scientific">Rhamnella rubrinervis</name>
    <dbReference type="NCBI Taxonomy" id="2594499"/>
    <lineage>
        <taxon>Eukaryota</taxon>
        <taxon>Viridiplantae</taxon>
        <taxon>Streptophyta</taxon>
        <taxon>Embryophyta</taxon>
        <taxon>Tracheophyta</taxon>
        <taxon>Spermatophyta</taxon>
        <taxon>Magnoliopsida</taxon>
        <taxon>eudicotyledons</taxon>
        <taxon>Gunneridae</taxon>
        <taxon>Pentapetalae</taxon>
        <taxon>rosids</taxon>
        <taxon>fabids</taxon>
        <taxon>Rosales</taxon>
        <taxon>Rhamnaceae</taxon>
        <taxon>rhamnoid group</taxon>
        <taxon>Rhamneae</taxon>
        <taxon>Rhamnella</taxon>
    </lineage>
</organism>
<feature type="compositionally biased region" description="Low complexity" evidence="1">
    <location>
        <begin position="242"/>
        <end position="252"/>
    </location>
</feature>
<name>A0A8K0E8P7_9ROSA</name>
<feature type="region of interest" description="Disordered" evidence="1">
    <location>
        <begin position="133"/>
        <end position="153"/>
    </location>
</feature>
<dbReference type="Proteomes" id="UP000796880">
    <property type="component" value="Unassembled WGS sequence"/>
</dbReference>
<feature type="compositionally biased region" description="Polar residues" evidence="1">
    <location>
        <begin position="314"/>
        <end position="335"/>
    </location>
</feature>
<gene>
    <name evidence="2" type="ORF">FNV43_RR17092</name>
</gene>
<evidence type="ECO:0000256" key="1">
    <source>
        <dbReference type="SAM" id="MobiDB-lite"/>
    </source>
</evidence>
<feature type="region of interest" description="Disordered" evidence="1">
    <location>
        <begin position="314"/>
        <end position="360"/>
    </location>
</feature>
<feature type="region of interest" description="Disordered" evidence="1">
    <location>
        <begin position="170"/>
        <end position="198"/>
    </location>
</feature>
<proteinExistence type="predicted"/>
<reference evidence="2" key="1">
    <citation type="submission" date="2020-03" db="EMBL/GenBank/DDBJ databases">
        <title>A high-quality chromosome-level genome assembly of a woody plant with both climbing and erect habits, Rhamnella rubrinervis.</title>
        <authorList>
            <person name="Lu Z."/>
            <person name="Yang Y."/>
            <person name="Zhu X."/>
            <person name="Sun Y."/>
        </authorList>
    </citation>
    <scope>NUCLEOTIDE SEQUENCE</scope>
    <source>
        <strain evidence="2">BYM</strain>
        <tissue evidence="2">Leaf</tissue>
    </source>
</reference>
<feature type="region of interest" description="Disordered" evidence="1">
    <location>
        <begin position="238"/>
        <end position="270"/>
    </location>
</feature>
<dbReference type="OrthoDB" id="778913at2759"/>
<dbReference type="PANTHER" id="PTHR33922">
    <property type="entry name" value="OS01G0888066 PROTEIN-RELATED"/>
    <property type="match status" value="1"/>
</dbReference>
<comment type="caution">
    <text evidence="2">The sequence shown here is derived from an EMBL/GenBank/DDBJ whole genome shotgun (WGS) entry which is preliminary data.</text>
</comment>
<sequence>METNSACAADEEERSCQSYNSNSDEQDEEDVSLCDFPVNLIKDGNQTPCSNNKDDAQIIETQVVEEFDFGSVCGQVIETQMCAADEVFFKGQILPLRLSISSDNGLTSFRHDSSRNASRCISRSESMDHVSLGGLRSISSGSTTSSISSNSNSAAMTITRVTSDSRLVRNQFHSHPSPKPQIRASSSSARLERITSRNHHQKFSSSMWDFFRVGLVRTPPDIELQDLNYKVLRSNSRANKGSVSRNSSVNSSDNTPIIHKNNNNNNNTSSKIEIFNNVEAEKQKRQRFIISGCKCSAETVASNAIIMKNRSCSEQSSSGFNAVNDNSSGAKTSTRAMKELKKKKQKQKAQQQGKQANLSNHRTYEWLKELSHANFPMYV</sequence>
<dbReference type="AlphaFoldDB" id="A0A8K0E8P7"/>
<protein>
    <submittedName>
        <fullName evidence="2">Uncharacterized protein</fullName>
    </submittedName>
</protein>
<dbReference type="EMBL" id="VOIH02000008">
    <property type="protein sequence ID" value="KAF3438817.1"/>
    <property type="molecule type" value="Genomic_DNA"/>
</dbReference>
<evidence type="ECO:0000313" key="3">
    <source>
        <dbReference type="Proteomes" id="UP000796880"/>
    </source>
</evidence>
<accession>A0A8K0E8P7</accession>
<feature type="region of interest" description="Disordered" evidence="1">
    <location>
        <begin position="1"/>
        <end position="30"/>
    </location>
</feature>